<protein>
    <submittedName>
        <fullName evidence="2">Uncharacterized protein</fullName>
    </submittedName>
</protein>
<dbReference type="AlphaFoldDB" id="A0AA48L175"/>
<evidence type="ECO:0000313" key="2">
    <source>
        <dbReference type="EMBL" id="BEI90861.1"/>
    </source>
</evidence>
<dbReference type="EMBL" id="AP028214">
    <property type="protein sequence ID" value="BEI90861.1"/>
    <property type="molecule type" value="Genomic_DNA"/>
</dbReference>
<reference evidence="2" key="1">
    <citation type="journal article" date="2023" name="BMC Genomics">
        <title>Chromosome-level genome assemblies of Cutaneotrichosporon spp. (Trichosporonales, Basidiomycota) reveal imbalanced evolution between nucleotide sequences and chromosome synteny.</title>
        <authorList>
            <person name="Kobayashi Y."/>
            <person name="Kayamori A."/>
            <person name="Aoki K."/>
            <person name="Shiwa Y."/>
            <person name="Matsutani M."/>
            <person name="Fujita N."/>
            <person name="Sugita T."/>
            <person name="Iwasaki W."/>
            <person name="Tanaka N."/>
            <person name="Takashima M."/>
        </authorList>
    </citation>
    <scope>NUCLEOTIDE SEQUENCE</scope>
    <source>
        <strain evidence="2">HIS019</strain>
    </source>
</reference>
<dbReference type="RefSeq" id="XP_060456126.1">
    <property type="nucleotide sequence ID" value="XM_060599431.1"/>
</dbReference>
<keyword evidence="3" id="KW-1185">Reference proteome</keyword>
<feature type="compositionally biased region" description="Pro residues" evidence="1">
    <location>
        <begin position="40"/>
        <end position="50"/>
    </location>
</feature>
<accession>A0AA48L175</accession>
<sequence>MRSRSDQEIPRRPLTPSYLPSPPIFPGIPRDSSPARPITPLAPIPLPPTPLSSTPVNMSLSPRLSHRVDSALAATPTAAESDLVIGVRVTRAIQGYFKRLLAAIREGGEFDELWSLDSPGAHVPVLPLDVGVSSPRGATSP</sequence>
<dbReference type="KEGG" id="ccac:CcaHIS019_0309310"/>
<feature type="region of interest" description="Disordered" evidence="1">
    <location>
        <begin position="1"/>
        <end position="60"/>
    </location>
</feature>
<evidence type="ECO:0000256" key="1">
    <source>
        <dbReference type="SAM" id="MobiDB-lite"/>
    </source>
</evidence>
<name>A0AA48L175_9TREE</name>
<gene>
    <name evidence="2" type="ORF">CcaverHIS019_0309310</name>
</gene>
<dbReference type="GeneID" id="85494731"/>
<evidence type="ECO:0000313" key="3">
    <source>
        <dbReference type="Proteomes" id="UP001233271"/>
    </source>
</evidence>
<organism evidence="2 3">
    <name type="scientific">Cutaneotrichosporon cavernicola</name>
    <dbReference type="NCBI Taxonomy" id="279322"/>
    <lineage>
        <taxon>Eukaryota</taxon>
        <taxon>Fungi</taxon>
        <taxon>Dikarya</taxon>
        <taxon>Basidiomycota</taxon>
        <taxon>Agaricomycotina</taxon>
        <taxon>Tremellomycetes</taxon>
        <taxon>Trichosporonales</taxon>
        <taxon>Trichosporonaceae</taxon>
        <taxon>Cutaneotrichosporon</taxon>
    </lineage>
</organism>
<dbReference type="Proteomes" id="UP001233271">
    <property type="component" value="Chromosome 3"/>
</dbReference>
<feature type="compositionally biased region" description="Basic and acidic residues" evidence="1">
    <location>
        <begin position="1"/>
        <end position="11"/>
    </location>
</feature>
<proteinExistence type="predicted"/>